<evidence type="ECO:0008006" key="5">
    <source>
        <dbReference type="Google" id="ProtNLM"/>
    </source>
</evidence>
<sequence length="774" mass="83819">MEGSETLYNKEDDEEARSADSPRTSDQSSRPLLYAFKARDGRQIMPSSKMLLPAQIGLIVFSTLSHQQTDPIADTEPGPLVLLPTAQYAVLSACAGLWAFRTKRKARAAGLRPPAASSSPTTDPPQGRSANAASQRRRAWIAGAAVAVAETVKAGQLSLKGPSRLDSTLETFTVAALLVYLLLPSSPFLHASQWRSIPSTRLIIFVSGLSFLLAFVLIGLPAVPASYAIGMLRAALLACSTALVKDGLCDQGSAAQFAQNAAVSALGVSLVGLPALRHLARDPIGLPDLQIVAQPLCVASAAQVMFYAVLHASTSAATPLLAVFARNFALLVSPSAMPAETSWSQRWTQLFVIYFIGSVLAFWIDADLRSVFSCGRRTASAGLADEEDEALALVDSAGHSARMPSSPPLHRHRDDDTTDASSTQASVRSRLIISLLPFLPLLLGAAVSPLSSRPFNASCAYLPDSIRSTVCPFFVPTVASNTVDIVMAYYDENLPDAQGLLTLLRQTPYVAARQERVVVYNKGLKSEQEIREGMALMEEDEVVPLPNLGREGGTYLSHILLHYNATVSSLAEGWQPTQAPVGDLAVSSKHLRRRTLADMTYFFQPHLAWGLIVEPRVQQVLEKTGFTNFGPNIRLECSYDTKAPVDISSPSRYLSLTLPSQMIESLYNMFRGKMCRKEEGQLGGWSAQMAVSKRRILDNPYARYAYVSELLSAPAGHWIHDQWGPNESGGPSNPAFGHAVERAWPAIFGCEDARIAKECPNEESAPEKCQCFDE</sequence>
<keyword evidence="2" id="KW-0472">Membrane</keyword>
<reference evidence="3 4" key="1">
    <citation type="journal article" date="2018" name="Front. Microbiol.">
        <title>Prospects for Fungal Bioremediation of Acidic Radioactive Waste Sites: Characterization and Genome Sequence of Rhodotorula taiwanensis MD1149.</title>
        <authorList>
            <person name="Tkavc R."/>
            <person name="Matrosova V.Y."/>
            <person name="Grichenko O.E."/>
            <person name="Gostincar C."/>
            <person name="Volpe R.P."/>
            <person name="Klimenkova P."/>
            <person name="Gaidamakova E.K."/>
            <person name="Zhou C.E."/>
            <person name="Stewart B.J."/>
            <person name="Lyman M.G."/>
            <person name="Malfatti S.A."/>
            <person name="Rubinfeld B."/>
            <person name="Courtot M."/>
            <person name="Singh J."/>
            <person name="Dalgard C.L."/>
            <person name="Hamilton T."/>
            <person name="Frey K.G."/>
            <person name="Gunde-Cimerman N."/>
            <person name="Dugan L."/>
            <person name="Daly M.J."/>
        </authorList>
    </citation>
    <scope>NUCLEOTIDE SEQUENCE [LARGE SCALE GENOMIC DNA]</scope>
    <source>
        <strain evidence="3 4">MD1149</strain>
    </source>
</reference>
<protein>
    <recommendedName>
        <fullName evidence="5">Proteophosphoglycan ppg4</fullName>
    </recommendedName>
</protein>
<proteinExistence type="predicted"/>
<gene>
    <name evidence="3" type="ORF">BMF94_1231</name>
</gene>
<dbReference type="Proteomes" id="UP000237144">
    <property type="component" value="Unassembled WGS sequence"/>
</dbReference>
<dbReference type="AlphaFoldDB" id="A0A2S5BFR7"/>
<accession>A0A2S5BFR7</accession>
<feature type="region of interest" description="Disordered" evidence="1">
    <location>
        <begin position="398"/>
        <end position="423"/>
    </location>
</feature>
<feature type="transmembrane region" description="Helical" evidence="2">
    <location>
        <begin position="171"/>
        <end position="190"/>
    </location>
</feature>
<feature type="region of interest" description="Disordered" evidence="1">
    <location>
        <begin position="1"/>
        <end position="32"/>
    </location>
</feature>
<feature type="transmembrane region" description="Helical" evidence="2">
    <location>
        <begin position="202"/>
        <end position="220"/>
    </location>
</feature>
<evidence type="ECO:0000256" key="1">
    <source>
        <dbReference type="SAM" id="MobiDB-lite"/>
    </source>
</evidence>
<keyword evidence="4" id="KW-1185">Reference proteome</keyword>
<comment type="caution">
    <text evidence="3">The sequence shown here is derived from an EMBL/GenBank/DDBJ whole genome shotgun (WGS) entry which is preliminary data.</text>
</comment>
<feature type="compositionally biased region" description="Low complexity" evidence="1">
    <location>
        <begin position="113"/>
        <end position="132"/>
    </location>
</feature>
<dbReference type="PANTHER" id="PTHR37490">
    <property type="entry name" value="EXPRESSED PROTEIN"/>
    <property type="match status" value="1"/>
</dbReference>
<evidence type="ECO:0000313" key="4">
    <source>
        <dbReference type="Proteomes" id="UP000237144"/>
    </source>
</evidence>
<dbReference type="STRING" id="741276.A0A2S5BFR7"/>
<dbReference type="PANTHER" id="PTHR37490:SF1">
    <property type="entry name" value="GLYCOSYLTRANSFERASE 2-LIKE DOMAIN-CONTAINING PROTEIN"/>
    <property type="match status" value="1"/>
</dbReference>
<name>A0A2S5BFR7_9BASI</name>
<dbReference type="OrthoDB" id="28755at2759"/>
<dbReference type="EMBL" id="PJQD01000013">
    <property type="protein sequence ID" value="POY75609.1"/>
    <property type="molecule type" value="Genomic_DNA"/>
</dbReference>
<keyword evidence="2" id="KW-0812">Transmembrane</keyword>
<evidence type="ECO:0000313" key="3">
    <source>
        <dbReference type="EMBL" id="POY75609.1"/>
    </source>
</evidence>
<evidence type="ECO:0000256" key="2">
    <source>
        <dbReference type="SAM" id="Phobius"/>
    </source>
</evidence>
<organism evidence="3 4">
    <name type="scientific">Rhodotorula taiwanensis</name>
    <dbReference type="NCBI Taxonomy" id="741276"/>
    <lineage>
        <taxon>Eukaryota</taxon>
        <taxon>Fungi</taxon>
        <taxon>Dikarya</taxon>
        <taxon>Basidiomycota</taxon>
        <taxon>Pucciniomycotina</taxon>
        <taxon>Microbotryomycetes</taxon>
        <taxon>Sporidiobolales</taxon>
        <taxon>Sporidiobolaceae</taxon>
        <taxon>Rhodotorula</taxon>
    </lineage>
</organism>
<feature type="region of interest" description="Disordered" evidence="1">
    <location>
        <begin position="109"/>
        <end position="132"/>
    </location>
</feature>
<keyword evidence="2" id="KW-1133">Transmembrane helix</keyword>
<feature type="compositionally biased region" description="Polar residues" evidence="1">
    <location>
        <begin position="21"/>
        <end position="30"/>
    </location>
</feature>